<dbReference type="Pfam" id="PF08079">
    <property type="entry name" value="Ribosomal_L30_N"/>
    <property type="match status" value="1"/>
</dbReference>
<evidence type="ECO:0000313" key="8">
    <source>
        <dbReference type="Proteomes" id="UP001165740"/>
    </source>
</evidence>
<dbReference type="CDD" id="cd01657">
    <property type="entry name" value="Ribosomal_L7_archeal_euk"/>
    <property type="match status" value="1"/>
</dbReference>
<dbReference type="GO" id="GO:0003723">
    <property type="term" value="F:RNA binding"/>
    <property type="evidence" value="ECO:0007669"/>
    <property type="project" value="InterPro"/>
</dbReference>
<dbReference type="InterPro" id="IPR036919">
    <property type="entry name" value="Ribo_uL30_ferredoxin-like_sf"/>
</dbReference>
<accession>A0A2C9JUP0</accession>
<dbReference type="STRING" id="6526.A0A2C9JUP0"/>
<dbReference type="InterPro" id="IPR012988">
    <property type="entry name" value="Ribosomal_uL30_N_euk"/>
</dbReference>
<evidence type="ECO:0000313" key="6">
    <source>
        <dbReference type="EnsemblMetazoa" id="BGLB008329-PB"/>
    </source>
</evidence>
<sequence>MADKQAKLPRVPESLLKRRKQIALSKQRVAKAEAANKKKQVAKKKVIFKRAEKYVKEYRAKERDEIRLARLARQHGNFYVPAEPKLAFVIRIRGINGIHPRPRKVLQLFRLRQINNGVFVKLNKATLNMLKIAEPYVAWGTPSLKTVRELIYKRGYGKVNHQRIPLTDNAIIEKELGTKDVICIEDLIHEILTVGPNFKYASNFLWPFKLSNPLGGWRRKYNHYNDGGDYGFRDSNIDALVSKMI</sequence>
<dbReference type="RefSeq" id="XP_013083987.1">
    <property type="nucleotide sequence ID" value="XM_013228533.2"/>
</dbReference>
<comment type="similarity">
    <text evidence="1">Belongs to the universal ribosomal protein uL30 family.</text>
</comment>
<dbReference type="PANTHER" id="PTHR11524:SF16">
    <property type="entry name" value="LARGE RIBOSOMAL SUBUNIT PROTEIN UL30"/>
    <property type="match status" value="1"/>
</dbReference>
<dbReference type="InterPro" id="IPR039699">
    <property type="entry name" value="Ribosomal_uL30"/>
</dbReference>
<keyword evidence="2" id="KW-0689">Ribosomal protein</keyword>
<feature type="domain" description="Large ribosomal subunit protein uL30-like ferredoxin-like fold" evidence="4">
    <location>
        <begin position="87"/>
        <end position="137"/>
    </location>
</feature>
<name>A0A2C9JUP0_BIOGL</name>
<dbReference type="PANTHER" id="PTHR11524">
    <property type="entry name" value="60S RIBOSOMAL PROTEIN L7"/>
    <property type="match status" value="1"/>
</dbReference>
<evidence type="ECO:0000259" key="4">
    <source>
        <dbReference type="Pfam" id="PF00327"/>
    </source>
</evidence>
<dbReference type="Gene3D" id="3.30.1390.20">
    <property type="entry name" value="Ribosomal protein L30, ferredoxin-like fold domain"/>
    <property type="match status" value="2"/>
</dbReference>
<dbReference type="AlphaFoldDB" id="A0A2C9JUP0"/>
<evidence type="ECO:0000259" key="5">
    <source>
        <dbReference type="Pfam" id="PF08079"/>
    </source>
</evidence>
<dbReference type="VEuPathDB" id="VectorBase:BGLB008329"/>
<dbReference type="NCBIfam" id="TIGR01310">
    <property type="entry name" value="uL30_euk"/>
    <property type="match status" value="1"/>
</dbReference>
<evidence type="ECO:0000313" key="9">
    <source>
        <dbReference type="RefSeq" id="XP_013083987.1"/>
    </source>
</evidence>
<organism evidence="6 7">
    <name type="scientific">Biomphalaria glabrata</name>
    <name type="common">Bloodfluke planorb</name>
    <name type="synonym">Freshwater snail</name>
    <dbReference type="NCBI Taxonomy" id="6526"/>
    <lineage>
        <taxon>Eukaryota</taxon>
        <taxon>Metazoa</taxon>
        <taxon>Spiralia</taxon>
        <taxon>Lophotrochozoa</taxon>
        <taxon>Mollusca</taxon>
        <taxon>Gastropoda</taxon>
        <taxon>Heterobranchia</taxon>
        <taxon>Euthyneura</taxon>
        <taxon>Panpulmonata</taxon>
        <taxon>Hygrophila</taxon>
        <taxon>Lymnaeoidea</taxon>
        <taxon>Planorbidae</taxon>
        <taxon>Biomphalaria</taxon>
    </lineage>
</organism>
<dbReference type="VEuPathDB" id="VectorBase:BGLAX_031389"/>
<dbReference type="GO" id="GO:0000463">
    <property type="term" value="P:maturation of LSU-rRNA from tricistronic rRNA transcript (SSU-rRNA, 5.8S rRNA, LSU-rRNA)"/>
    <property type="evidence" value="ECO:0007669"/>
    <property type="project" value="TreeGrafter"/>
</dbReference>
<dbReference type="EnsemblMetazoa" id="BGLB008329-RB">
    <property type="protein sequence ID" value="BGLB008329-PB"/>
    <property type="gene ID" value="BGLB008329"/>
</dbReference>
<dbReference type="GO" id="GO:0022625">
    <property type="term" value="C:cytosolic large ribosomal subunit"/>
    <property type="evidence" value="ECO:0007669"/>
    <property type="project" value="TreeGrafter"/>
</dbReference>
<keyword evidence="3" id="KW-0687">Ribonucleoprotein</keyword>
<dbReference type="Pfam" id="PF00327">
    <property type="entry name" value="Ribosomal_L30"/>
    <property type="match status" value="1"/>
</dbReference>
<proteinExistence type="inferred from homology"/>
<reference evidence="6" key="1">
    <citation type="submission" date="2020-05" db="UniProtKB">
        <authorList>
            <consortium name="EnsemblMetazoa"/>
        </authorList>
    </citation>
    <scope>IDENTIFICATION</scope>
    <source>
        <strain evidence="6">BB02</strain>
    </source>
</reference>
<dbReference type="GO" id="GO:0003735">
    <property type="term" value="F:structural constituent of ribosome"/>
    <property type="evidence" value="ECO:0007669"/>
    <property type="project" value="TreeGrafter"/>
</dbReference>
<dbReference type="InterPro" id="IPR018038">
    <property type="entry name" value="Ribosomal_uL30_CS"/>
</dbReference>
<dbReference type="GeneID" id="106068986"/>
<evidence type="ECO:0000256" key="1">
    <source>
        <dbReference type="ARBA" id="ARBA00007594"/>
    </source>
</evidence>
<dbReference type="OrthoDB" id="28644at2759"/>
<reference evidence="9" key="2">
    <citation type="submission" date="2025-04" db="UniProtKB">
        <authorList>
            <consortium name="RefSeq"/>
        </authorList>
    </citation>
    <scope>IDENTIFICATION</scope>
</reference>
<dbReference type="SUPFAM" id="SSF55129">
    <property type="entry name" value="Ribosomal protein L30p/L7e"/>
    <property type="match status" value="1"/>
</dbReference>
<dbReference type="Proteomes" id="UP000076420">
    <property type="component" value="Unassembled WGS sequence"/>
</dbReference>
<feature type="domain" description="Large ribosomal subunit protein uL30 N-terminal eukaryotes" evidence="5">
    <location>
        <begin position="11"/>
        <end position="82"/>
    </location>
</feature>
<evidence type="ECO:0000313" key="7">
    <source>
        <dbReference type="Proteomes" id="UP000076420"/>
    </source>
</evidence>
<dbReference type="InterPro" id="IPR005998">
    <property type="entry name" value="Ribosomal_uL30_euk"/>
</dbReference>
<evidence type="ECO:0000256" key="3">
    <source>
        <dbReference type="ARBA" id="ARBA00023274"/>
    </source>
</evidence>
<dbReference type="KEGG" id="bgt:106068986"/>
<dbReference type="Proteomes" id="UP001165740">
    <property type="component" value="Chromosome 5"/>
</dbReference>
<dbReference type="PROSITE" id="PS00634">
    <property type="entry name" value="RIBOSOMAL_L30"/>
    <property type="match status" value="1"/>
</dbReference>
<dbReference type="InterPro" id="IPR016082">
    <property type="entry name" value="Ribosomal_uL30_ferredoxin-like"/>
</dbReference>
<gene>
    <name evidence="6" type="primary">106068986</name>
    <name evidence="9" type="synonym">LOC106068986</name>
</gene>
<protein>
    <submittedName>
        <fullName evidence="9">60S ribosomal protein L7-like</fullName>
    </submittedName>
</protein>
<dbReference type="InterPro" id="IPR035808">
    <property type="entry name" value="Ribosomal_uL30_euk_arc"/>
</dbReference>
<dbReference type="FunFam" id="3.30.1390.20:FF:000003">
    <property type="entry name" value="60S ribosomal protein L7"/>
    <property type="match status" value="1"/>
</dbReference>
<evidence type="ECO:0000256" key="2">
    <source>
        <dbReference type="ARBA" id="ARBA00022980"/>
    </source>
</evidence>
<keyword evidence="8" id="KW-1185">Reference proteome</keyword>
<dbReference type="OMA" id="SYYVDAQ"/>